<comment type="caution">
    <text evidence="1">The sequence shown here is derived from an EMBL/GenBank/DDBJ whole genome shotgun (WGS) entry which is preliminary data.</text>
</comment>
<name>A0A7W3R7W7_9ACTN</name>
<evidence type="ECO:0000313" key="2">
    <source>
        <dbReference type="Proteomes" id="UP000539313"/>
    </source>
</evidence>
<keyword evidence="2" id="KW-1185">Reference proteome</keyword>
<evidence type="ECO:0000313" key="1">
    <source>
        <dbReference type="EMBL" id="MBA9003643.1"/>
    </source>
</evidence>
<dbReference type="AlphaFoldDB" id="A0A7W3R7W7"/>
<gene>
    <name evidence="1" type="ORF">HNR21_002525</name>
</gene>
<dbReference type="EMBL" id="JACJII010000001">
    <property type="protein sequence ID" value="MBA9003643.1"/>
    <property type="molecule type" value="Genomic_DNA"/>
</dbReference>
<dbReference type="Proteomes" id="UP000539313">
    <property type="component" value="Unassembled WGS sequence"/>
</dbReference>
<dbReference type="RefSeq" id="WP_182705334.1">
    <property type="nucleotide sequence ID" value="NZ_JACJII010000001.1"/>
</dbReference>
<sequence>MTSPRPVTPIAVDAYTVDRAPDGALCRALPHEDPVPADVVCDRLGHPVCRTCWEPVGRLLERRGHRVIYTPAALAVWDRPVTG</sequence>
<organism evidence="1 2">
    <name type="scientific">Thermomonospora cellulosilytica</name>
    <dbReference type="NCBI Taxonomy" id="1411118"/>
    <lineage>
        <taxon>Bacteria</taxon>
        <taxon>Bacillati</taxon>
        <taxon>Actinomycetota</taxon>
        <taxon>Actinomycetes</taxon>
        <taxon>Streptosporangiales</taxon>
        <taxon>Thermomonosporaceae</taxon>
        <taxon>Thermomonospora</taxon>
    </lineage>
</organism>
<accession>A0A7W3R7W7</accession>
<protein>
    <submittedName>
        <fullName evidence="1">Uncharacterized protein</fullName>
    </submittedName>
</protein>
<proteinExistence type="predicted"/>
<reference evidence="1 2" key="1">
    <citation type="submission" date="2020-08" db="EMBL/GenBank/DDBJ databases">
        <title>Sequencing the genomes of 1000 actinobacteria strains.</title>
        <authorList>
            <person name="Klenk H.-P."/>
        </authorList>
    </citation>
    <scope>NUCLEOTIDE SEQUENCE [LARGE SCALE GENOMIC DNA]</scope>
    <source>
        <strain evidence="1 2">DSM 45823</strain>
    </source>
</reference>